<dbReference type="Pfam" id="PF00072">
    <property type="entry name" value="Response_reg"/>
    <property type="match status" value="1"/>
</dbReference>
<accession>A0A9W6P4N5</accession>
<dbReference type="Gene3D" id="3.40.50.2300">
    <property type="match status" value="1"/>
</dbReference>
<evidence type="ECO:0000256" key="1">
    <source>
        <dbReference type="ARBA" id="ARBA00023125"/>
    </source>
</evidence>
<dbReference type="PROSITE" id="PS50043">
    <property type="entry name" value="HTH_LUXR_2"/>
    <property type="match status" value="1"/>
</dbReference>
<dbReference type="EMBL" id="BSQG01000002">
    <property type="protein sequence ID" value="GLU47145.1"/>
    <property type="molecule type" value="Genomic_DNA"/>
</dbReference>
<dbReference type="Pfam" id="PF00196">
    <property type="entry name" value="GerE"/>
    <property type="match status" value="1"/>
</dbReference>
<dbReference type="RefSeq" id="WP_285758146.1">
    <property type="nucleotide sequence ID" value="NZ_BSQG01000002.1"/>
</dbReference>
<dbReference type="InterPro" id="IPR000792">
    <property type="entry name" value="Tscrpt_reg_LuxR_C"/>
</dbReference>
<dbReference type="PANTHER" id="PTHR43214:SF44">
    <property type="entry name" value="TWO-COMPONENT RESPONSE REGULATOR"/>
    <property type="match status" value="1"/>
</dbReference>
<dbReference type="PROSITE" id="PS50110">
    <property type="entry name" value="RESPONSE_REGULATORY"/>
    <property type="match status" value="1"/>
</dbReference>
<dbReference type="Proteomes" id="UP001165092">
    <property type="component" value="Unassembled WGS sequence"/>
</dbReference>
<comment type="caution">
    <text evidence="5">The sequence shown here is derived from an EMBL/GenBank/DDBJ whole genome shotgun (WGS) entry which is preliminary data.</text>
</comment>
<proteinExistence type="predicted"/>
<dbReference type="InterPro" id="IPR011006">
    <property type="entry name" value="CheY-like_superfamily"/>
</dbReference>
<dbReference type="GO" id="GO:0006355">
    <property type="term" value="P:regulation of DNA-templated transcription"/>
    <property type="evidence" value="ECO:0007669"/>
    <property type="project" value="InterPro"/>
</dbReference>
<dbReference type="PANTHER" id="PTHR43214">
    <property type="entry name" value="TWO-COMPONENT RESPONSE REGULATOR"/>
    <property type="match status" value="1"/>
</dbReference>
<organism evidence="5 6">
    <name type="scientific">Nocardiopsis ansamitocini</name>
    <dbReference type="NCBI Taxonomy" id="1670832"/>
    <lineage>
        <taxon>Bacteria</taxon>
        <taxon>Bacillati</taxon>
        <taxon>Actinomycetota</taxon>
        <taxon>Actinomycetes</taxon>
        <taxon>Streptosporangiales</taxon>
        <taxon>Nocardiopsidaceae</taxon>
        <taxon>Nocardiopsis</taxon>
    </lineage>
</organism>
<dbReference type="InterPro" id="IPR039420">
    <property type="entry name" value="WalR-like"/>
</dbReference>
<reference evidence="5" key="1">
    <citation type="submission" date="2023-02" db="EMBL/GenBank/DDBJ databases">
        <title>Nocardiopsis ansamitocini NBRC 112285.</title>
        <authorList>
            <person name="Ichikawa N."/>
            <person name="Sato H."/>
            <person name="Tonouchi N."/>
        </authorList>
    </citation>
    <scope>NUCLEOTIDE SEQUENCE</scope>
    <source>
        <strain evidence="5">NBRC 112285</strain>
    </source>
</reference>
<dbReference type="SMART" id="SM00448">
    <property type="entry name" value="REC"/>
    <property type="match status" value="1"/>
</dbReference>
<evidence type="ECO:0000313" key="5">
    <source>
        <dbReference type="EMBL" id="GLU47145.1"/>
    </source>
</evidence>
<feature type="domain" description="Response regulatory" evidence="4">
    <location>
        <begin position="11"/>
        <end position="131"/>
    </location>
</feature>
<dbReference type="CDD" id="cd06170">
    <property type="entry name" value="LuxR_C_like"/>
    <property type="match status" value="1"/>
</dbReference>
<dbReference type="SUPFAM" id="SSF46894">
    <property type="entry name" value="C-terminal effector domain of the bipartite response regulators"/>
    <property type="match status" value="1"/>
</dbReference>
<protein>
    <submittedName>
        <fullName evidence="5">DNA-binding response regulator</fullName>
    </submittedName>
</protein>
<evidence type="ECO:0000259" key="4">
    <source>
        <dbReference type="PROSITE" id="PS50110"/>
    </source>
</evidence>
<dbReference type="GO" id="GO:0003677">
    <property type="term" value="F:DNA binding"/>
    <property type="evidence" value="ECO:0007669"/>
    <property type="project" value="UniProtKB-KW"/>
</dbReference>
<feature type="domain" description="HTH luxR-type" evidence="3">
    <location>
        <begin position="159"/>
        <end position="224"/>
    </location>
</feature>
<dbReference type="AlphaFoldDB" id="A0A9W6P4N5"/>
<keyword evidence="1 5" id="KW-0238">DNA-binding</keyword>
<dbReference type="GO" id="GO:0000160">
    <property type="term" value="P:phosphorelay signal transduction system"/>
    <property type="evidence" value="ECO:0007669"/>
    <property type="project" value="InterPro"/>
</dbReference>
<evidence type="ECO:0000256" key="2">
    <source>
        <dbReference type="PROSITE-ProRule" id="PRU00169"/>
    </source>
</evidence>
<dbReference type="SUPFAM" id="SSF52172">
    <property type="entry name" value="CheY-like"/>
    <property type="match status" value="1"/>
</dbReference>
<keyword evidence="6" id="KW-1185">Reference proteome</keyword>
<name>A0A9W6P4N5_9ACTN</name>
<sequence length="229" mass="24595">MQVSDVRTDPAVFIIDDHALISTTIEFTLKGRGINAVRAQVLGKTQLQGQAATLQPGLVLLDLDLGNGVDGRPLDAATLAGEFVVQGWTVLILTGSTDRGRIAAAIAAGAAGWLSKAAPFPDLIYAILDALAGRPVMDAGERERLLVEHRAAQAQRRSSDQVLSRLTSREREVLAQLEAGKRATVIAEESFVSISTVRSQIRSILSKLNVKSQLEAVALARSLRKQRRV</sequence>
<keyword evidence="2" id="KW-0597">Phosphoprotein</keyword>
<feature type="modified residue" description="4-aspartylphosphate" evidence="2">
    <location>
        <position position="62"/>
    </location>
</feature>
<gene>
    <name evidence="5" type="ORF">Nans01_14960</name>
</gene>
<dbReference type="SMART" id="SM00421">
    <property type="entry name" value="HTH_LUXR"/>
    <property type="match status" value="1"/>
</dbReference>
<dbReference type="InterPro" id="IPR001789">
    <property type="entry name" value="Sig_transdc_resp-reg_receiver"/>
</dbReference>
<evidence type="ECO:0000313" key="6">
    <source>
        <dbReference type="Proteomes" id="UP001165092"/>
    </source>
</evidence>
<evidence type="ECO:0000259" key="3">
    <source>
        <dbReference type="PROSITE" id="PS50043"/>
    </source>
</evidence>
<dbReference type="InterPro" id="IPR016032">
    <property type="entry name" value="Sig_transdc_resp-reg_C-effctor"/>
</dbReference>
<dbReference type="PRINTS" id="PR00038">
    <property type="entry name" value="HTHLUXR"/>
</dbReference>